<feature type="region of interest" description="Disordered" evidence="2">
    <location>
        <begin position="1412"/>
        <end position="1491"/>
    </location>
</feature>
<dbReference type="InterPro" id="IPR036116">
    <property type="entry name" value="FN3_sf"/>
</dbReference>
<protein>
    <submittedName>
        <fullName evidence="5">Uncharacterized protein LOC106180596 isoform X2</fullName>
    </submittedName>
</protein>
<dbReference type="Pfam" id="PF00041">
    <property type="entry name" value="fn3"/>
    <property type="match status" value="2"/>
</dbReference>
<gene>
    <name evidence="5" type="primary">LOC106180596</name>
</gene>
<dbReference type="Gene3D" id="2.60.40.10">
    <property type="entry name" value="Immunoglobulins"/>
    <property type="match status" value="5"/>
</dbReference>
<dbReference type="PANTHER" id="PTHR46708:SF2">
    <property type="entry name" value="FIBRONECTIN TYPE-III DOMAIN-CONTAINING PROTEIN"/>
    <property type="match status" value="1"/>
</dbReference>
<feature type="domain" description="Fibronectin type-III" evidence="3">
    <location>
        <begin position="655"/>
        <end position="747"/>
    </location>
</feature>
<dbReference type="InterPro" id="IPR036249">
    <property type="entry name" value="Thioredoxin-like_sf"/>
</dbReference>
<dbReference type="OrthoDB" id="10036029at2759"/>
<dbReference type="SUPFAM" id="SSF52833">
    <property type="entry name" value="Thioredoxin-like"/>
    <property type="match status" value="1"/>
</dbReference>
<keyword evidence="4" id="KW-1185">Reference proteome</keyword>
<proteinExistence type="predicted"/>
<dbReference type="Proteomes" id="UP000085678">
    <property type="component" value="Unplaced"/>
</dbReference>
<evidence type="ECO:0000313" key="4">
    <source>
        <dbReference type="Proteomes" id="UP000085678"/>
    </source>
</evidence>
<dbReference type="CDD" id="cd00063">
    <property type="entry name" value="FN3"/>
    <property type="match status" value="3"/>
</dbReference>
<dbReference type="SUPFAM" id="SSF49265">
    <property type="entry name" value="Fibronectin type III"/>
    <property type="match status" value="5"/>
</dbReference>
<feature type="domain" description="Fibronectin type-III" evidence="3">
    <location>
        <begin position="184"/>
        <end position="288"/>
    </location>
</feature>
<evidence type="ECO:0000259" key="3">
    <source>
        <dbReference type="PROSITE" id="PS50853"/>
    </source>
</evidence>
<dbReference type="PANTHER" id="PTHR46708">
    <property type="entry name" value="TENASCIN"/>
    <property type="match status" value="1"/>
</dbReference>
<feature type="domain" description="Fibronectin type-III" evidence="3">
    <location>
        <begin position="61"/>
        <end position="159"/>
    </location>
</feature>
<dbReference type="GeneID" id="106180596"/>
<accession>A0A2R2MSR8</accession>
<dbReference type="SMART" id="SM00060">
    <property type="entry name" value="FN3"/>
    <property type="match status" value="7"/>
</dbReference>
<keyword evidence="1" id="KW-0677">Repeat</keyword>
<evidence type="ECO:0000313" key="5">
    <source>
        <dbReference type="RefSeq" id="XP_023933289.1"/>
    </source>
</evidence>
<organism evidence="4 5">
    <name type="scientific">Lingula anatina</name>
    <name type="common">Brachiopod</name>
    <name type="synonym">Lingula unguis</name>
    <dbReference type="NCBI Taxonomy" id="7574"/>
    <lineage>
        <taxon>Eukaryota</taxon>
        <taxon>Metazoa</taxon>
        <taxon>Spiralia</taxon>
        <taxon>Lophotrochozoa</taxon>
        <taxon>Brachiopoda</taxon>
        <taxon>Linguliformea</taxon>
        <taxon>Lingulata</taxon>
        <taxon>Lingulida</taxon>
        <taxon>Linguloidea</taxon>
        <taxon>Lingulidae</taxon>
        <taxon>Lingula</taxon>
    </lineage>
</organism>
<sequence>MLIGPLNPNATYTVVVEARKMQQYSEVHGEADSDFEDTCSTFILTAQSDHLTIHTAQPPDPPRNLGILATTCNSIKIGWDPPKEHGVEVLGIRVDCSPKKPEEGKHQSFELIPDARSLVIENLTELTSYLVVVTAITEEYFDQLPERHQYKKMHRIPRDVAIELNESPWLPNTSIVAITSGTEAPYNIRVKRSTGTSIVIGWQAPVVHGTNRLQGIMVRWCEARLIRNKEDETALVSHINLMPEETEVTIEDLMIGMEYKITVEAVVSVRTIIDLQRGDHENRRTAHIVGKPLWARTKAPCEPPKLYITGYSTSTIQLYWEKPVLFTVLGKEEEDKRYLKRCLEGYKLEINGKLHMRLGPAAQSVTLTKCKYAKTYSVVLVAMTCTEEVKKERVKRIQLASSSSFTSSQPFDDHDLDESASEAVEVRVPRLQEGNIANISAFYNHKSSNRDGVMGDITLTWDVQGNWSRTKQFDILWHCHEDGVVHRKCVESDVRKCTIPVVRNKCTYEISMEPRFGNDAMPVTLTKLQVLIPGPPDAPTIWTKHVGKEEFSMEWGEPRLYGGVKVKGYQVYMNDRKVGNELSSSHRKAIIPCKPNRHYKINLKAISADMDFGDSALSNTLFISTSLSQGGQILADAHDENMADLSDQGSVDGDQELIVRVAKVTHTSIHLDWFTYSPPEGIACYKMQWTSVAQPTQREFKLSPQESSCILQKCYPGTNHFIRLVALGADGRILEKSKQVVVQTSAPPEAPVVSLRACNFNYTAIQWEKPTTFGVANITGYKVYVNGVVEAVVGPDQYHYCYTKGQGCKEYVYQVKALTADDQLCSKPSEPFVVTWPGMKTPLLQRVPTVSSNSIKVMWEEPYVTEGVKIKNYRVYLEDESSGMTVQTIFPIHPDVREAEFHNLKQGIYLVYLEILVYNSNTVFRADPIRVQPRIAPDPPQITVTVAGLEERRQIERVTCELLNKRDKLLRNLNNPTLMGAASVFRKKDSGEVSSRTSENLQHVESMLVDCFSSINHYTGHLMAHVSWQCPQSDPDMVVSGYKVLVDGKQYGSTLHSGMRTVRIKLSMEKTSHRVSMVAITNQPYASSLESNVVELLTEPFRQFTFYCFHNVHSKGSLWPNSGACQYEDTYAAERRLPGRRLVNQGLLKRRVPPPSCNVIDIFTGDIKSLLPPGGPNGPTAILFWTKWCLTSQRIMAHYVKFARENSKSYDFISVACNSGDRDGTVDELIHLLTNNSWRDDSHIWHCTSLKQKTGVVETSQTSHSPNLTRTGSGKKSKKGTLPISSDTREDSQQQEDVASLYGVIGVPTLVIIHPEDYIAWQGRFCAFEYESFENGMHHTFSEALGEACTVPGCELCKQDFYMKVDTPPTAADAYHYTKPKPGKVASAVVANEKDSSGVPLITTPAIGATVTPKTESSFGGGSRPYSAGRPGSATRRPELSPFKQPASLAGKLFMKAGKAGKHDNRISVSQRPFSASKTRPGSAKRMGSAK</sequence>
<dbReference type="InterPro" id="IPR003961">
    <property type="entry name" value="FN3_dom"/>
</dbReference>
<evidence type="ECO:0000256" key="2">
    <source>
        <dbReference type="SAM" id="MobiDB-lite"/>
    </source>
</evidence>
<dbReference type="InterPro" id="IPR050991">
    <property type="entry name" value="ECM_Regulatory_Proteins"/>
</dbReference>
<name>A0A2R2MSR8_LINAN</name>
<dbReference type="PROSITE" id="PS50853">
    <property type="entry name" value="FN3"/>
    <property type="match status" value="3"/>
</dbReference>
<feature type="region of interest" description="Disordered" evidence="2">
    <location>
        <begin position="1256"/>
        <end position="1294"/>
    </location>
</feature>
<evidence type="ECO:0000256" key="1">
    <source>
        <dbReference type="ARBA" id="ARBA00022737"/>
    </source>
</evidence>
<reference evidence="5" key="1">
    <citation type="submission" date="2025-08" db="UniProtKB">
        <authorList>
            <consortium name="RefSeq"/>
        </authorList>
    </citation>
    <scope>IDENTIFICATION</scope>
    <source>
        <tissue evidence="5">Gonads</tissue>
    </source>
</reference>
<dbReference type="InterPro" id="IPR013783">
    <property type="entry name" value="Ig-like_fold"/>
</dbReference>
<dbReference type="RefSeq" id="XP_023933289.1">
    <property type="nucleotide sequence ID" value="XM_024077521.1"/>
</dbReference>
<dbReference type="Gene3D" id="3.40.30.10">
    <property type="entry name" value="Glutaredoxin"/>
    <property type="match status" value="1"/>
</dbReference>
<feature type="compositionally biased region" description="Polar residues" evidence="2">
    <location>
        <begin position="1467"/>
        <end position="1480"/>
    </location>
</feature>
<feature type="compositionally biased region" description="Polar residues" evidence="2">
    <location>
        <begin position="1256"/>
        <end position="1271"/>
    </location>
</feature>